<accession>D2W607</accession>
<proteinExistence type="predicted"/>
<sequence>SSCFLFTPPEEVEEEEEEEDSFGTVLTSFEAFGGDFFGEVDEAFVGDFVVDEDSLDDAGFFLNAQYVRKYRSKRKAEKLGQEILYQTTTTSDEDEVEFRTEVDEEDLMVDDDLIESEIGSDNTSESDDEDEFIMDQLEEEEEANLNRSASIGERNDTDNIMDVFDGSVIKDKIQLHGNSNQIFLQVNWDGASPFSSSKWSMWPIYVVVQNLPPEVRYNPENLFMVGLWYGKTKPGNVFLDYFVQDVKSMENNEVIINNGSWFVNFCSIVCDLPAKAIAYCMSAFNGLFGCGFCLNSGHSIQRRWHDNDESLNKTVHYKKEMDQSAGPNQQACTYIFNVSFNCISVYTQRVRSFTPCWMALVMEKTLHPNNIVQLANNSFAVIVKFLEMQDKFYIHVRPIRNGVLANDSHSISPSEVLGPAVLVKDINEKLIVRPLLKCHAMLLR</sequence>
<evidence type="ECO:0000313" key="2">
    <source>
        <dbReference type="EMBL" id="EFC35496.1"/>
    </source>
</evidence>
<dbReference type="eggNOG" id="ENOG502SB7I">
    <property type="taxonomic scope" value="Eukaryota"/>
</dbReference>
<organism evidence="3">
    <name type="scientific">Naegleria gruberi</name>
    <name type="common">Amoeba</name>
    <dbReference type="NCBI Taxonomy" id="5762"/>
    <lineage>
        <taxon>Eukaryota</taxon>
        <taxon>Discoba</taxon>
        <taxon>Heterolobosea</taxon>
        <taxon>Tetramitia</taxon>
        <taxon>Eutetramitia</taxon>
        <taxon>Vahlkampfiidae</taxon>
        <taxon>Naegleria</taxon>
    </lineage>
</organism>
<dbReference type="VEuPathDB" id="AmoebaDB:NAEGRDRAFT_76850"/>
<dbReference type="EMBL" id="GG739186">
    <property type="protein sequence ID" value="EFC35496.1"/>
    <property type="molecule type" value="Genomic_DNA"/>
</dbReference>
<protein>
    <submittedName>
        <fullName evidence="2">Predicted protein</fullName>
    </submittedName>
</protein>
<dbReference type="Proteomes" id="UP000006671">
    <property type="component" value="Unassembled WGS sequence"/>
</dbReference>
<feature type="non-terminal residue" evidence="2">
    <location>
        <position position="1"/>
    </location>
</feature>
<dbReference type="AlphaFoldDB" id="D2W607"/>
<dbReference type="InterPro" id="IPR004242">
    <property type="entry name" value="Transposase_21"/>
</dbReference>
<dbReference type="RefSeq" id="XP_002668240.1">
    <property type="nucleotide sequence ID" value="XM_002668194.1"/>
</dbReference>
<dbReference type="Pfam" id="PF02992">
    <property type="entry name" value="Transposase_21"/>
    <property type="match status" value="1"/>
</dbReference>
<dbReference type="InParanoid" id="D2W607"/>
<feature type="region of interest" description="Disordered" evidence="1">
    <location>
        <begin position="1"/>
        <end position="21"/>
    </location>
</feature>
<feature type="compositionally biased region" description="Acidic residues" evidence="1">
    <location>
        <begin position="10"/>
        <end position="21"/>
    </location>
</feature>
<evidence type="ECO:0000256" key="1">
    <source>
        <dbReference type="SAM" id="MobiDB-lite"/>
    </source>
</evidence>
<dbReference type="STRING" id="5762.D2W607"/>
<evidence type="ECO:0000313" key="3">
    <source>
        <dbReference type="Proteomes" id="UP000006671"/>
    </source>
</evidence>
<reference evidence="2 3" key="1">
    <citation type="journal article" date="2010" name="Cell">
        <title>The genome of Naegleria gruberi illuminates early eukaryotic versatility.</title>
        <authorList>
            <person name="Fritz-Laylin L.K."/>
            <person name="Prochnik S.E."/>
            <person name="Ginger M.L."/>
            <person name="Dacks J.B."/>
            <person name="Carpenter M.L."/>
            <person name="Field M.C."/>
            <person name="Kuo A."/>
            <person name="Paredez A."/>
            <person name="Chapman J."/>
            <person name="Pham J."/>
            <person name="Shu S."/>
            <person name="Neupane R."/>
            <person name="Cipriano M."/>
            <person name="Mancuso J."/>
            <person name="Tu H."/>
            <person name="Salamov A."/>
            <person name="Lindquist E."/>
            <person name="Shapiro H."/>
            <person name="Lucas S."/>
            <person name="Grigoriev I.V."/>
            <person name="Cande W.Z."/>
            <person name="Fulton C."/>
            <person name="Rokhsar D.S."/>
            <person name="Dawson S.C."/>
        </authorList>
    </citation>
    <scope>NUCLEOTIDE SEQUENCE [LARGE SCALE GENOMIC DNA]</scope>
    <source>
        <strain evidence="2 3">NEG-M</strain>
    </source>
</reference>
<dbReference type="OrthoDB" id="10010998at2759"/>
<name>D2W607_NAEGR</name>
<dbReference type="GeneID" id="8856411"/>
<dbReference type="KEGG" id="ngr:NAEGRDRAFT_76850"/>
<keyword evidence="3" id="KW-1185">Reference proteome</keyword>
<gene>
    <name evidence="2" type="ORF">NAEGRDRAFT_76850</name>
</gene>